<dbReference type="GO" id="GO:0070475">
    <property type="term" value="P:rRNA base methylation"/>
    <property type="evidence" value="ECO:0007669"/>
    <property type="project" value="InterPro"/>
</dbReference>
<dbReference type="GO" id="GO:0070042">
    <property type="term" value="F:rRNA (uridine-N3-)-methyltransferase activity"/>
    <property type="evidence" value="ECO:0007669"/>
    <property type="project" value="InterPro"/>
</dbReference>
<evidence type="ECO:0000256" key="1">
    <source>
        <dbReference type="SAM" id="MobiDB-lite"/>
    </source>
</evidence>
<feature type="region of interest" description="Disordered" evidence="1">
    <location>
        <begin position="260"/>
        <end position="284"/>
    </location>
</feature>
<dbReference type="OrthoDB" id="273345at2759"/>
<evidence type="ECO:0000259" key="2">
    <source>
        <dbReference type="Pfam" id="PF10354"/>
    </source>
</evidence>
<feature type="domain" description="25S rRNA (uridine-N(3))-methyltransferase BMT5-like" evidence="2">
    <location>
        <begin position="57"/>
        <end position="224"/>
    </location>
</feature>
<dbReference type="InterPro" id="IPR029063">
    <property type="entry name" value="SAM-dependent_MTases_sf"/>
</dbReference>
<feature type="compositionally biased region" description="Basic and acidic residues" evidence="1">
    <location>
        <begin position="260"/>
        <end position="269"/>
    </location>
</feature>
<reference evidence="3 4" key="1">
    <citation type="journal article" date="2018" name="IMA Fungus">
        <title>IMA Genome-F 10: Nine draft genome sequences of Claviceps purpurea s.lat., including C. arundinis, C. humidiphila, and C. cf. spartinae, pseudomolecules for the pitch canker pathogen Fusarium circinatum, draft genome of Davidsoniella eucalypti, Grosmannia galeiformis, Quambalaria eucalypti, and Teratosphaeria destructans.</title>
        <authorList>
            <person name="Wingfield B.D."/>
            <person name="Liu M."/>
            <person name="Nguyen H.D."/>
            <person name="Lane F.A."/>
            <person name="Morgan S.W."/>
            <person name="De Vos L."/>
            <person name="Wilken P.M."/>
            <person name="Duong T.A."/>
            <person name="Aylward J."/>
            <person name="Coetzee M.P."/>
            <person name="Dadej K."/>
            <person name="De Beer Z.W."/>
            <person name="Findlay W."/>
            <person name="Havenga M."/>
            <person name="Kolarik M."/>
            <person name="Menzies J.G."/>
            <person name="Naidoo K."/>
            <person name="Pochopski O."/>
            <person name="Shoukouhi P."/>
            <person name="Santana Q.C."/>
            <person name="Seifert K.A."/>
            <person name="Soal N."/>
            <person name="Steenkamp E.T."/>
            <person name="Tatham C.T."/>
            <person name="van der Nest M.A."/>
            <person name="Wingfield M.J."/>
        </authorList>
    </citation>
    <scope>NUCLEOTIDE SEQUENCE [LARGE SCALE GENOMIC DNA]</scope>
    <source>
        <strain evidence="3">CMW44962</strain>
    </source>
</reference>
<name>A0A9W7VY30_9PEZI</name>
<dbReference type="PANTHER" id="PTHR11538">
    <property type="entry name" value="PHENYLALANYL-TRNA SYNTHETASE"/>
    <property type="match status" value="1"/>
</dbReference>
<proteinExistence type="predicted"/>
<comment type="caution">
    <text evidence="3">The sequence shown here is derived from an EMBL/GenBank/DDBJ whole genome shotgun (WGS) entry which is preliminary data.</text>
</comment>
<dbReference type="AlphaFoldDB" id="A0A9W7VY30"/>
<dbReference type="Proteomes" id="UP001138500">
    <property type="component" value="Unassembled WGS sequence"/>
</dbReference>
<keyword evidence="4" id="KW-1185">Reference proteome</keyword>
<protein>
    <recommendedName>
        <fullName evidence="2">25S rRNA (uridine-N(3))-methyltransferase BMT5-like domain-containing protein</fullName>
    </recommendedName>
</protein>
<dbReference type="InterPro" id="IPR019446">
    <property type="entry name" value="BMT5-like"/>
</dbReference>
<dbReference type="EMBL" id="RIBY02002533">
    <property type="protein sequence ID" value="KAH9810094.1"/>
    <property type="molecule type" value="Genomic_DNA"/>
</dbReference>
<sequence length="284" mass="31482">MAKRKRGGGPSGRDLIDKSPHVRSAPPPPKKQKTETTAAPSRKPEPIIPFQAEDKILLVGEGDFSFSKSIVEEHGCCDVTATCLDSKQRLFEKYDPQGEDHVNYLEDEGQTVLYAVDATKLDSNRSLKMAKGPGFDVVVFNFPHVGGKSTDVNRQVRFNQELLVSFFKSASALLSPSGTIVVTLFEGEPYTLWNIRDLARHSGLEVQRSFKFSADAYPGYRHARTLGNVEGGGGWKGEEREARSYVFKVKGVEGRKERLKAMAKADERGKKKRVESSESEGEDD</sequence>
<dbReference type="SUPFAM" id="SSF53335">
    <property type="entry name" value="S-adenosyl-L-methionine-dependent methyltransferases"/>
    <property type="match status" value="1"/>
</dbReference>
<evidence type="ECO:0000313" key="3">
    <source>
        <dbReference type="EMBL" id="KAH9810094.1"/>
    </source>
</evidence>
<dbReference type="GO" id="GO:0005737">
    <property type="term" value="C:cytoplasm"/>
    <property type="evidence" value="ECO:0007669"/>
    <property type="project" value="TreeGrafter"/>
</dbReference>
<dbReference type="Pfam" id="PF10354">
    <property type="entry name" value="BMT5-like"/>
    <property type="match status" value="1"/>
</dbReference>
<evidence type="ECO:0000313" key="4">
    <source>
        <dbReference type="Proteomes" id="UP001138500"/>
    </source>
</evidence>
<gene>
    <name evidence="3" type="ORF">Tdes44962_MAKER01066</name>
</gene>
<reference evidence="3 4" key="2">
    <citation type="journal article" date="2021" name="Curr. Genet.">
        <title>Genetic response to nitrogen starvation in the aggressive Eucalyptus foliar pathogen Teratosphaeria destructans.</title>
        <authorList>
            <person name="Havenga M."/>
            <person name="Wingfield B.D."/>
            <person name="Wingfield M.J."/>
            <person name="Dreyer L.L."/>
            <person name="Roets F."/>
            <person name="Aylward J."/>
        </authorList>
    </citation>
    <scope>NUCLEOTIDE SEQUENCE [LARGE SCALE GENOMIC DNA]</scope>
    <source>
        <strain evidence="3">CMW44962</strain>
    </source>
</reference>
<accession>A0A9W7VY30</accession>
<organism evidence="3 4">
    <name type="scientific">Teratosphaeria destructans</name>
    <dbReference type="NCBI Taxonomy" id="418781"/>
    <lineage>
        <taxon>Eukaryota</taxon>
        <taxon>Fungi</taxon>
        <taxon>Dikarya</taxon>
        <taxon>Ascomycota</taxon>
        <taxon>Pezizomycotina</taxon>
        <taxon>Dothideomycetes</taxon>
        <taxon>Dothideomycetidae</taxon>
        <taxon>Mycosphaerellales</taxon>
        <taxon>Teratosphaeriaceae</taxon>
        <taxon>Teratosphaeria</taxon>
    </lineage>
</organism>
<dbReference type="PANTHER" id="PTHR11538:SF26">
    <property type="entry name" value="FERREDOXIN-FOLD ANTICODON-BINDING DOMAIN-CONTAINING PROTEIN 1"/>
    <property type="match status" value="1"/>
</dbReference>
<feature type="region of interest" description="Disordered" evidence="1">
    <location>
        <begin position="1"/>
        <end position="46"/>
    </location>
</feature>